<evidence type="ECO:0000313" key="2">
    <source>
        <dbReference type="EMBL" id="SFI56721.1"/>
    </source>
</evidence>
<gene>
    <name evidence="2" type="ORF">SAMN05421753_11098</name>
</gene>
<feature type="transmembrane region" description="Helical" evidence="1">
    <location>
        <begin position="77"/>
        <end position="94"/>
    </location>
</feature>
<dbReference type="InterPro" id="IPR007352">
    <property type="entry name" value="DUF420"/>
</dbReference>
<keyword evidence="1" id="KW-0472">Membrane</keyword>
<dbReference type="AlphaFoldDB" id="A0A1I3J8R1"/>
<evidence type="ECO:0008006" key="4">
    <source>
        <dbReference type="Google" id="ProtNLM"/>
    </source>
</evidence>
<name>A0A1I3J8R1_9PLAN</name>
<dbReference type="Pfam" id="PF04238">
    <property type="entry name" value="DUF420"/>
    <property type="match status" value="1"/>
</dbReference>
<sequence length="194" mass="21725">MDSRCAAASIPGISIGPPTRKWGRLYNPHMLTHGFLGYDASFMLDFVVTALAAIVPILLYSLYAVKVQRRYLLHRNLQIILGITLLVAVTAFEVDMQFIHGGWRNIVNKNPESPRLTGAEFEHVSRVLRVHLIFAITTPLLWGTTLILALREFARTPVPGKHSQLHKTLGWLSVIDIVGTSVTGLWFYYVAFVA</sequence>
<accession>A0A1I3J8R1</accession>
<keyword evidence="1" id="KW-0812">Transmembrane</keyword>
<feature type="transmembrane region" description="Helical" evidence="1">
    <location>
        <begin position="130"/>
        <end position="150"/>
    </location>
</feature>
<keyword evidence="1" id="KW-1133">Transmembrane helix</keyword>
<dbReference type="Proteomes" id="UP000199518">
    <property type="component" value="Unassembled WGS sequence"/>
</dbReference>
<dbReference type="RefSeq" id="WP_245764613.1">
    <property type="nucleotide sequence ID" value="NZ_FOQD01000010.1"/>
</dbReference>
<feature type="transmembrane region" description="Helical" evidence="1">
    <location>
        <begin position="40"/>
        <end position="65"/>
    </location>
</feature>
<evidence type="ECO:0000313" key="3">
    <source>
        <dbReference type="Proteomes" id="UP000199518"/>
    </source>
</evidence>
<protein>
    <recommendedName>
        <fullName evidence="4">DUF420 domain-containing protein</fullName>
    </recommendedName>
</protein>
<feature type="transmembrane region" description="Helical" evidence="1">
    <location>
        <begin position="171"/>
        <end position="191"/>
    </location>
</feature>
<organism evidence="2 3">
    <name type="scientific">Planctomicrobium piriforme</name>
    <dbReference type="NCBI Taxonomy" id="1576369"/>
    <lineage>
        <taxon>Bacteria</taxon>
        <taxon>Pseudomonadati</taxon>
        <taxon>Planctomycetota</taxon>
        <taxon>Planctomycetia</taxon>
        <taxon>Planctomycetales</taxon>
        <taxon>Planctomycetaceae</taxon>
        <taxon>Planctomicrobium</taxon>
    </lineage>
</organism>
<dbReference type="EMBL" id="FOQD01000010">
    <property type="protein sequence ID" value="SFI56721.1"/>
    <property type="molecule type" value="Genomic_DNA"/>
</dbReference>
<evidence type="ECO:0000256" key="1">
    <source>
        <dbReference type="SAM" id="Phobius"/>
    </source>
</evidence>
<proteinExistence type="predicted"/>
<keyword evidence="3" id="KW-1185">Reference proteome</keyword>
<reference evidence="3" key="1">
    <citation type="submission" date="2016-10" db="EMBL/GenBank/DDBJ databases">
        <authorList>
            <person name="Varghese N."/>
            <person name="Submissions S."/>
        </authorList>
    </citation>
    <scope>NUCLEOTIDE SEQUENCE [LARGE SCALE GENOMIC DNA]</scope>
    <source>
        <strain evidence="3">DSM 26348</strain>
    </source>
</reference>